<feature type="binding site" evidence="8">
    <location>
        <position position="6"/>
    </location>
    <ligand>
        <name>Mg(2+)</name>
        <dbReference type="ChEBI" id="CHEBI:18420"/>
    </ligand>
</feature>
<dbReference type="GO" id="GO:0004540">
    <property type="term" value="F:RNA nuclease activity"/>
    <property type="evidence" value="ECO:0007669"/>
    <property type="project" value="InterPro"/>
</dbReference>
<dbReference type="InterPro" id="IPR050556">
    <property type="entry name" value="Type_II_TA_system_RNase"/>
</dbReference>
<name>A0A7W5YDN8_9ACTN</name>
<accession>A0A7W5YDN8</accession>
<dbReference type="AlphaFoldDB" id="A0A7W5YDN8"/>
<dbReference type="SUPFAM" id="SSF88723">
    <property type="entry name" value="PIN domain-like"/>
    <property type="match status" value="1"/>
</dbReference>
<feature type="domain" description="PIN" evidence="9">
    <location>
        <begin position="3"/>
        <end position="123"/>
    </location>
</feature>
<dbReference type="GeneID" id="95395608"/>
<dbReference type="RefSeq" id="WP_312896088.1">
    <property type="nucleotide sequence ID" value="NZ_JACIBV010000002.1"/>
</dbReference>
<evidence type="ECO:0000256" key="6">
    <source>
        <dbReference type="ARBA" id="ARBA00022842"/>
    </source>
</evidence>
<dbReference type="HAMAP" id="MF_00265">
    <property type="entry name" value="VapC_Nob1"/>
    <property type="match status" value="1"/>
</dbReference>
<evidence type="ECO:0000259" key="9">
    <source>
        <dbReference type="Pfam" id="PF01850"/>
    </source>
</evidence>
<keyword evidence="5 8" id="KW-0378">Hydrolase</keyword>
<evidence type="ECO:0000313" key="11">
    <source>
        <dbReference type="Proteomes" id="UP000579945"/>
    </source>
</evidence>
<dbReference type="InterPro" id="IPR002716">
    <property type="entry name" value="PIN_dom"/>
</dbReference>
<proteinExistence type="inferred from homology"/>
<evidence type="ECO:0000256" key="7">
    <source>
        <dbReference type="ARBA" id="ARBA00038093"/>
    </source>
</evidence>
<keyword evidence="3 8" id="KW-0540">Nuclease</keyword>
<comment type="function">
    <text evidence="8">Toxic component of a toxin-antitoxin (TA) system. An RNase.</text>
</comment>
<evidence type="ECO:0000256" key="4">
    <source>
        <dbReference type="ARBA" id="ARBA00022723"/>
    </source>
</evidence>
<evidence type="ECO:0000313" key="10">
    <source>
        <dbReference type="EMBL" id="MBB3733671.1"/>
    </source>
</evidence>
<evidence type="ECO:0000256" key="8">
    <source>
        <dbReference type="HAMAP-Rule" id="MF_00265"/>
    </source>
</evidence>
<comment type="caution">
    <text evidence="10">The sequence shown here is derived from an EMBL/GenBank/DDBJ whole genome shotgun (WGS) entry which is preliminary data.</text>
</comment>
<dbReference type="CDD" id="cd18746">
    <property type="entry name" value="PIN_VapC4-5_FitB-like"/>
    <property type="match status" value="1"/>
</dbReference>
<dbReference type="Gene3D" id="3.40.50.1010">
    <property type="entry name" value="5'-nuclease"/>
    <property type="match status" value="1"/>
</dbReference>
<gene>
    <name evidence="8" type="primary">vapC</name>
    <name evidence="10" type="ORF">FHR33_009618</name>
</gene>
<dbReference type="GO" id="GO:0016787">
    <property type="term" value="F:hydrolase activity"/>
    <property type="evidence" value="ECO:0007669"/>
    <property type="project" value="UniProtKB-KW"/>
</dbReference>
<evidence type="ECO:0000256" key="2">
    <source>
        <dbReference type="ARBA" id="ARBA00022649"/>
    </source>
</evidence>
<evidence type="ECO:0000256" key="5">
    <source>
        <dbReference type="ARBA" id="ARBA00022801"/>
    </source>
</evidence>
<dbReference type="Proteomes" id="UP000579945">
    <property type="component" value="Unassembled WGS sequence"/>
</dbReference>
<evidence type="ECO:0000256" key="3">
    <source>
        <dbReference type="ARBA" id="ARBA00022722"/>
    </source>
</evidence>
<protein>
    <recommendedName>
        <fullName evidence="8">Ribonuclease VapC</fullName>
        <shortName evidence="8">RNase VapC</shortName>
        <ecNumber evidence="8">3.1.-.-</ecNumber>
    </recommendedName>
    <alternativeName>
        <fullName evidence="8">Toxin VapC</fullName>
    </alternativeName>
</protein>
<keyword evidence="11" id="KW-1185">Reference proteome</keyword>
<keyword evidence="8" id="KW-0800">Toxin</keyword>
<sequence>MNYLLDTNVISEMTKRRRAPQVTAWLETVNGPTLHTSVLVLGEIRKGVEQTRRRDPAQAAAFESWLSRLQNEFGLRITPVTAEVAEEWGRFNAVRTVPVIDALIGATARAHGWTLATRNTKDFAGLDLEVVNPFEWPV</sequence>
<dbReference type="InterPro" id="IPR022907">
    <property type="entry name" value="VapC_family"/>
</dbReference>
<dbReference type="InterPro" id="IPR029060">
    <property type="entry name" value="PIN-like_dom_sf"/>
</dbReference>
<keyword evidence="6 8" id="KW-0460">Magnesium</keyword>
<dbReference type="EMBL" id="JACIBV010000002">
    <property type="protein sequence ID" value="MBB3733671.1"/>
    <property type="molecule type" value="Genomic_DNA"/>
</dbReference>
<evidence type="ECO:0000256" key="1">
    <source>
        <dbReference type="ARBA" id="ARBA00001946"/>
    </source>
</evidence>
<dbReference type="GO" id="GO:0000287">
    <property type="term" value="F:magnesium ion binding"/>
    <property type="evidence" value="ECO:0007669"/>
    <property type="project" value="UniProtKB-UniRule"/>
</dbReference>
<dbReference type="Pfam" id="PF01850">
    <property type="entry name" value="PIN"/>
    <property type="match status" value="1"/>
</dbReference>
<dbReference type="EC" id="3.1.-.-" evidence="8"/>
<reference evidence="10 11" key="1">
    <citation type="submission" date="2020-08" db="EMBL/GenBank/DDBJ databases">
        <title>Sequencing the genomes of 1000 actinobacteria strains.</title>
        <authorList>
            <person name="Klenk H.-P."/>
        </authorList>
    </citation>
    <scope>NUCLEOTIDE SEQUENCE [LARGE SCALE GENOMIC DNA]</scope>
    <source>
        <strain evidence="10 11">DSM 44320</strain>
    </source>
</reference>
<feature type="binding site" evidence="8">
    <location>
        <position position="101"/>
    </location>
    <ligand>
        <name>Mg(2+)</name>
        <dbReference type="ChEBI" id="CHEBI:18420"/>
    </ligand>
</feature>
<comment type="similarity">
    <text evidence="7 8">Belongs to the PINc/VapC protein family.</text>
</comment>
<dbReference type="GO" id="GO:0090729">
    <property type="term" value="F:toxin activity"/>
    <property type="evidence" value="ECO:0007669"/>
    <property type="project" value="UniProtKB-KW"/>
</dbReference>
<dbReference type="PANTHER" id="PTHR33653:SF1">
    <property type="entry name" value="RIBONUCLEASE VAPC2"/>
    <property type="match status" value="1"/>
</dbReference>
<comment type="cofactor">
    <cofactor evidence="1 8">
        <name>Mg(2+)</name>
        <dbReference type="ChEBI" id="CHEBI:18420"/>
    </cofactor>
</comment>
<organism evidence="10 11">
    <name type="scientific">Nonomuraea dietziae</name>
    <dbReference type="NCBI Taxonomy" id="65515"/>
    <lineage>
        <taxon>Bacteria</taxon>
        <taxon>Bacillati</taxon>
        <taxon>Actinomycetota</taxon>
        <taxon>Actinomycetes</taxon>
        <taxon>Streptosporangiales</taxon>
        <taxon>Streptosporangiaceae</taxon>
        <taxon>Nonomuraea</taxon>
    </lineage>
</organism>
<keyword evidence="2 8" id="KW-1277">Toxin-antitoxin system</keyword>
<dbReference type="PANTHER" id="PTHR33653">
    <property type="entry name" value="RIBONUCLEASE VAPC2"/>
    <property type="match status" value="1"/>
</dbReference>
<keyword evidence="4 8" id="KW-0479">Metal-binding</keyword>